<protein>
    <submittedName>
        <fullName evidence="2">Uncharacterized protein</fullName>
    </submittedName>
</protein>
<keyword evidence="3" id="KW-1185">Reference proteome</keyword>
<proteinExistence type="predicted"/>
<feature type="region of interest" description="Disordered" evidence="1">
    <location>
        <begin position="1"/>
        <end position="37"/>
    </location>
</feature>
<organism evidence="2 3">
    <name type="scientific">Hydrogenibacillus schlegelii</name>
    <name type="common">Bacillus schlegelii</name>
    <dbReference type="NCBI Taxonomy" id="1484"/>
    <lineage>
        <taxon>Bacteria</taxon>
        <taxon>Bacillati</taxon>
        <taxon>Bacillota</taxon>
        <taxon>Bacilli</taxon>
        <taxon>Bacillales</taxon>
        <taxon>Bacillales Family X. Incertae Sedis</taxon>
        <taxon>Hydrogenibacillus</taxon>
    </lineage>
</organism>
<reference evidence="2 3" key="1">
    <citation type="submission" date="2015-09" db="EMBL/GenBank/DDBJ databases">
        <title>Draft genome sequence of Hydrogenibacillus schlegelii DSM 2000.</title>
        <authorList>
            <person name="Hemp J."/>
        </authorList>
    </citation>
    <scope>NUCLEOTIDE SEQUENCE [LARGE SCALE GENOMIC DNA]</scope>
    <source>
        <strain evidence="2 3">MA 48</strain>
    </source>
</reference>
<gene>
    <name evidence="2" type="ORF">SA87_01835</name>
</gene>
<evidence type="ECO:0000313" key="2">
    <source>
        <dbReference type="EMBL" id="OAR04485.1"/>
    </source>
</evidence>
<name>A0A179IQ65_HYDSH</name>
<sequence length="186" mass="20150">MAPLGMSNASIDSSKMKDVSAQENGPVTVTTKGKKTPAKRVLEDGQNTSDRVTVGDHRVNVAAPGEWGTGQTLPFPFDEGQTKHLQDIGVEATYAINLTIPGQTLAASETSWSFTRGEKVTISLSWIPRDAKLYVGLIDSEGNFYFVPFTGGADQETFTIQVADRYSIAIYNTDTHEVTVQGYVTL</sequence>
<evidence type="ECO:0000256" key="1">
    <source>
        <dbReference type="SAM" id="MobiDB-lite"/>
    </source>
</evidence>
<comment type="caution">
    <text evidence="2">The sequence shown here is derived from an EMBL/GenBank/DDBJ whole genome shotgun (WGS) entry which is preliminary data.</text>
</comment>
<dbReference type="EMBL" id="JXBB01000015">
    <property type="protein sequence ID" value="OAR04485.1"/>
    <property type="molecule type" value="Genomic_DNA"/>
</dbReference>
<dbReference type="Proteomes" id="UP000243024">
    <property type="component" value="Unassembled WGS sequence"/>
</dbReference>
<accession>A0A179IQ65</accession>
<dbReference type="AlphaFoldDB" id="A0A179IQ65"/>
<evidence type="ECO:0000313" key="3">
    <source>
        <dbReference type="Proteomes" id="UP000243024"/>
    </source>
</evidence>